<name>A0ABP0PV01_9DINO</name>
<proteinExistence type="predicted"/>
<dbReference type="Gene3D" id="1.20.58.200">
    <property type="entry name" value="Translin, domain 2"/>
    <property type="match status" value="1"/>
</dbReference>
<dbReference type="Pfam" id="PF01997">
    <property type="entry name" value="Translin"/>
    <property type="match status" value="1"/>
</dbReference>
<gene>
    <name evidence="1" type="ORF">CCMP2556_LOCUS39268</name>
</gene>
<dbReference type="Gene3D" id="1.20.58.2140">
    <property type="match status" value="1"/>
</dbReference>
<evidence type="ECO:0000313" key="2">
    <source>
        <dbReference type="Proteomes" id="UP001642484"/>
    </source>
</evidence>
<sequence length="390" mass="44569">MSWKWWTWTAPRWNAWPSARTCGHPEEGWIICCCLLGRSFSSRRAHAEPGTELAATRGCGVLNDTYLTALGHERPAKHLRDFLAKHKFLHADRPRPSYVKGPEMYPIHVAAALGNAHILRMLLDADLWSLPESRLRFCESCNVSGFLEVYIQTLAFQKFLETGQLLPEVPKRWRIEIPEFDNECYLMGLIGALREMERYAVNRGQDLDLRSVQICLQLGQSLEEVLMQFNFRNSSLRQRFDGVKYSVKRLESLSYEIDLARQRAGSPPRQGGLETEGGLETTALSLQTLEESKIIYDQFDENREQVMKQSRDVVKSAKNAIYALQRLRLRADSQIELCAEQANAIYAAFACNSPTLRLGFFSGALEEMAEAIDFFGQRWKTLGFCWNASL</sequence>
<dbReference type="SUPFAM" id="SSF74784">
    <property type="entry name" value="Translin"/>
    <property type="match status" value="2"/>
</dbReference>
<organism evidence="1 2">
    <name type="scientific">Durusdinium trenchii</name>
    <dbReference type="NCBI Taxonomy" id="1381693"/>
    <lineage>
        <taxon>Eukaryota</taxon>
        <taxon>Sar</taxon>
        <taxon>Alveolata</taxon>
        <taxon>Dinophyceae</taxon>
        <taxon>Suessiales</taxon>
        <taxon>Symbiodiniaceae</taxon>
        <taxon>Durusdinium</taxon>
    </lineage>
</organism>
<dbReference type="InterPro" id="IPR016069">
    <property type="entry name" value="Translin_C"/>
</dbReference>
<dbReference type="InterPro" id="IPR002848">
    <property type="entry name" value="Translin_fam"/>
</dbReference>
<dbReference type="Proteomes" id="UP001642484">
    <property type="component" value="Unassembled WGS sequence"/>
</dbReference>
<dbReference type="EMBL" id="CAXAMN010023695">
    <property type="protein sequence ID" value="CAK9079870.1"/>
    <property type="molecule type" value="Genomic_DNA"/>
</dbReference>
<dbReference type="InterPro" id="IPR036081">
    <property type="entry name" value="Translin_sf"/>
</dbReference>
<accession>A0ABP0PV01</accession>
<comment type="caution">
    <text evidence="1">The sequence shown here is derived from an EMBL/GenBank/DDBJ whole genome shotgun (WGS) entry which is preliminary data.</text>
</comment>
<reference evidence="1 2" key="1">
    <citation type="submission" date="2024-02" db="EMBL/GenBank/DDBJ databases">
        <authorList>
            <person name="Chen Y."/>
            <person name="Shah S."/>
            <person name="Dougan E. K."/>
            <person name="Thang M."/>
            <person name="Chan C."/>
        </authorList>
    </citation>
    <scope>NUCLEOTIDE SEQUENCE [LARGE SCALE GENOMIC DNA]</scope>
</reference>
<keyword evidence="2" id="KW-1185">Reference proteome</keyword>
<evidence type="ECO:0000313" key="1">
    <source>
        <dbReference type="EMBL" id="CAK9079870.1"/>
    </source>
</evidence>
<dbReference type="PANTHER" id="PTHR10741">
    <property type="entry name" value="TRANSLIN AND TRANSLIN ASSOCIATED PROTEIN X"/>
    <property type="match status" value="1"/>
</dbReference>
<protein>
    <submittedName>
        <fullName evidence="1">Uncharacterized protein</fullName>
    </submittedName>
</protein>